<dbReference type="AlphaFoldDB" id="A0A8H3ADK9"/>
<protein>
    <submittedName>
        <fullName evidence="2">Uncharacterized protein</fullName>
    </submittedName>
</protein>
<evidence type="ECO:0000313" key="3">
    <source>
        <dbReference type="Proteomes" id="UP000663831"/>
    </source>
</evidence>
<evidence type="ECO:0000256" key="1">
    <source>
        <dbReference type="SAM" id="Phobius"/>
    </source>
</evidence>
<keyword evidence="1" id="KW-0472">Membrane</keyword>
<sequence>MKKHFGSTPLSRRLAEHGIIYFAVRVTLIIFTCIGGTVKTIQVATNASGIVIAISSIVCSRIIFSLYQLDEERKHNMSTLDLTNDCEPCYMPEFVIPMTSISSSPIE</sequence>
<feature type="transmembrane region" description="Helical" evidence="1">
    <location>
        <begin position="47"/>
        <end position="67"/>
    </location>
</feature>
<proteinExistence type="predicted"/>
<dbReference type="Proteomes" id="UP000663831">
    <property type="component" value="Unassembled WGS sequence"/>
</dbReference>
<name>A0A8H3ADK9_9AGAM</name>
<gene>
    <name evidence="2" type="ORF">RDB_LOCUS32128</name>
</gene>
<keyword evidence="1" id="KW-1133">Transmembrane helix</keyword>
<keyword evidence="1" id="KW-0812">Transmembrane</keyword>
<accession>A0A8H3ADK9</accession>
<reference evidence="2" key="1">
    <citation type="submission" date="2021-01" db="EMBL/GenBank/DDBJ databases">
        <authorList>
            <person name="Kaushik A."/>
        </authorList>
    </citation>
    <scope>NUCLEOTIDE SEQUENCE</scope>
    <source>
        <strain evidence="2">AG3-1AP</strain>
    </source>
</reference>
<dbReference type="EMBL" id="CAJMWV010000917">
    <property type="protein sequence ID" value="CAE6420443.1"/>
    <property type="molecule type" value="Genomic_DNA"/>
</dbReference>
<comment type="caution">
    <text evidence="2">The sequence shown here is derived from an EMBL/GenBank/DDBJ whole genome shotgun (WGS) entry which is preliminary data.</text>
</comment>
<evidence type="ECO:0000313" key="2">
    <source>
        <dbReference type="EMBL" id="CAE6420443.1"/>
    </source>
</evidence>
<organism evidence="2 3">
    <name type="scientific">Rhizoctonia solani</name>
    <dbReference type="NCBI Taxonomy" id="456999"/>
    <lineage>
        <taxon>Eukaryota</taxon>
        <taxon>Fungi</taxon>
        <taxon>Dikarya</taxon>
        <taxon>Basidiomycota</taxon>
        <taxon>Agaricomycotina</taxon>
        <taxon>Agaricomycetes</taxon>
        <taxon>Cantharellales</taxon>
        <taxon>Ceratobasidiaceae</taxon>
        <taxon>Rhizoctonia</taxon>
    </lineage>
</organism>
<feature type="transmembrane region" description="Helical" evidence="1">
    <location>
        <begin position="20"/>
        <end position="41"/>
    </location>
</feature>